<dbReference type="HAMAP" id="MF_00112">
    <property type="entry name" value="GGGP_HepGP_synthase"/>
    <property type="match status" value="1"/>
</dbReference>
<accession>A0ABW0LXS4</accession>
<feature type="binding site" evidence="9">
    <location>
        <position position="191"/>
    </location>
    <ligand>
        <name>sn-glycerol 1-phosphate</name>
        <dbReference type="ChEBI" id="CHEBI:57685"/>
    </ligand>
</feature>
<reference evidence="11" key="1">
    <citation type="journal article" date="2019" name="Int. J. Syst. Evol. Microbiol.">
        <title>The Global Catalogue of Microorganisms (GCM) 10K type strain sequencing project: providing services to taxonomists for standard genome sequencing and annotation.</title>
        <authorList>
            <consortium name="The Broad Institute Genomics Platform"/>
            <consortium name="The Broad Institute Genome Sequencing Center for Infectious Disease"/>
            <person name="Wu L."/>
            <person name="Ma J."/>
        </authorList>
    </citation>
    <scope>NUCLEOTIDE SEQUENCE [LARGE SCALE GENOMIC DNA]</scope>
    <source>
        <strain evidence="11">CCUG 57113</strain>
    </source>
</reference>
<feature type="binding site" evidence="9">
    <location>
        <begin position="161"/>
        <end position="166"/>
    </location>
    <ligand>
        <name>sn-glycerol 1-phosphate</name>
        <dbReference type="ChEBI" id="CHEBI:57685"/>
    </ligand>
</feature>
<comment type="catalytic activity">
    <reaction evidence="8 9">
        <text>sn-glycerol 1-phosphate + all-trans-heptaprenyl diphosphate = 3-heptaprenyl-sn-glycero-1-phosphate + diphosphate</text>
        <dbReference type="Rhea" id="RHEA:33495"/>
        <dbReference type="ChEBI" id="CHEBI:33019"/>
        <dbReference type="ChEBI" id="CHEBI:57685"/>
        <dbReference type="ChEBI" id="CHEBI:58206"/>
        <dbReference type="ChEBI" id="CHEBI:64781"/>
        <dbReference type="EC" id="2.5.1.n9"/>
    </reaction>
</comment>
<feature type="binding site" evidence="9">
    <location>
        <begin position="211"/>
        <end position="212"/>
    </location>
    <ligand>
        <name>sn-glycerol 1-phosphate</name>
        <dbReference type="ChEBI" id="CHEBI:57685"/>
    </ligand>
</feature>
<comment type="cofactor">
    <cofactor evidence="9">
        <name>Mg(2+)</name>
        <dbReference type="ChEBI" id="CHEBI:18420"/>
    </cofactor>
</comment>
<keyword evidence="3 9" id="KW-0479">Metal-binding</keyword>
<evidence type="ECO:0000313" key="11">
    <source>
        <dbReference type="Proteomes" id="UP001596105"/>
    </source>
</evidence>
<dbReference type="PANTHER" id="PTHR40029">
    <property type="match status" value="1"/>
</dbReference>
<evidence type="ECO:0000256" key="4">
    <source>
        <dbReference type="ARBA" id="ARBA00022842"/>
    </source>
</evidence>
<dbReference type="NCBIfam" id="NF003197">
    <property type="entry name" value="PRK04169.1-1"/>
    <property type="match status" value="1"/>
</dbReference>
<evidence type="ECO:0000256" key="2">
    <source>
        <dbReference type="ARBA" id="ARBA00022679"/>
    </source>
</evidence>
<dbReference type="SUPFAM" id="SSF51395">
    <property type="entry name" value="FMN-linked oxidoreductases"/>
    <property type="match status" value="1"/>
</dbReference>
<evidence type="ECO:0000256" key="9">
    <source>
        <dbReference type="HAMAP-Rule" id="MF_00112"/>
    </source>
</evidence>
<keyword evidence="4 9" id="KW-0460">Magnesium</keyword>
<dbReference type="RefSeq" id="WP_209745564.1">
    <property type="nucleotide sequence ID" value="NZ_JBHSMH010000041.1"/>
</dbReference>
<dbReference type="InterPro" id="IPR008205">
    <property type="entry name" value="GGGP_HepGP_synthase"/>
</dbReference>
<protein>
    <recommendedName>
        <fullName evidence="9">Heptaprenylglyceryl phosphate synthase</fullName>
        <shortName evidence="9">HepGP synthase</shortName>
        <ecNumber evidence="9">2.5.1.n9</ecNumber>
    </recommendedName>
    <alternativeName>
        <fullName evidence="9">Glycerol-1-phosphate heptaprenyltransferase</fullName>
    </alternativeName>
</protein>
<dbReference type="Proteomes" id="UP001596105">
    <property type="component" value="Unassembled WGS sequence"/>
</dbReference>
<evidence type="ECO:0000256" key="8">
    <source>
        <dbReference type="ARBA" id="ARBA00048318"/>
    </source>
</evidence>
<dbReference type="CDD" id="cd02812">
    <property type="entry name" value="PcrB_like"/>
    <property type="match status" value="1"/>
</dbReference>
<gene>
    <name evidence="9" type="primary">pcrB</name>
    <name evidence="10" type="ORF">ACFPPD_13720</name>
</gene>
<dbReference type="Pfam" id="PF01884">
    <property type="entry name" value="PcrB"/>
    <property type="match status" value="1"/>
</dbReference>
<evidence type="ECO:0000256" key="3">
    <source>
        <dbReference type="ARBA" id="ARBA00022723"/>
    </source>
</evidence>
<organism evidence="10 11">
    <name type="scientific">Cohnella suwonensis</name>
    <dbReference type="NCBI Taxonomy" id="696072"/>
    <lineage>
        <taxon>Bacteria</taxon>
        <taxon>Bacillati</taxon>
        <taxon>Bacillota</taxon>
        <taxon>Bacilli</taxon>
        <taxon>Bacillales</taxon>
        <taxon>Paenibacillaceae</taxon>
        <taxon>Cohnella</taxon>
    </lineage>
</organism>
<evidence type="ECO:0000256" key="6">
    <source>
        <dbReference type="ARBA" id="ARBA00023209"/>
    </source>
</evidence>
<dbReference type="EC" id="2.5.1.n9" evidence="9"/>
<dbReference type="InterPro" id="IPR039074">
    <property type="entry name" value="GGGP/HepGP_synthase_I"/>
</dbReference>
<evidence type="ECO:0000256" key="1">
    <source>
        <dbReference type="ARBA" id="ARBA00022516"/>
    </source>
</evidence>
<comment type="similarity">
    <text evidence="9">Belongs to the GGGP/HepGP synthase family. Group I subfamily.</text>
</comment>
<sequence>MLPSFYGSWRHVFKLDPDREIDDATLDAVCLSGTDAILVGGSSGVTFDNTVDLMSRIRRYEVPCAFELSDPSCGVPGFDGYFIPSVLNTKRSEWLIGHHAEAIRDFGHLLPWESIVGEAYLVLNPDSTVARLTGADANLAADEAIAYAQVADRLWRMPVLYVEYSGAFGDMALLKRIKQGLKQAHLIYGGGIDGPDKAAQAAESADTVVVGNVIYDNLDAALATVEAVLRPAAKEQAHVFRTR</sequence>
<evidence type="ECO:0000256" key="5">
    <source>
        <dbReference type="ARBA" id="ARBA00023098"/>
    </source>
</evidence>
<feature type="binding site" evidence="9">
    <location>
        <position position="16"/>
    </location>
    <ligand>
        <name>Mg(2+)</name>
        <dbReference type="ChEBI" id="CHEBI:18420"/>
    </ligand>
</feature>
<dbReference type="Gene3D" id="3.20.20.390">
    <property type="entry name" value="FMN-linked oxidoreductases"/>
    <property type="match status" value="1"/>
</dbReference>
<keyword evidence="2 9" id="KW-0808">Transferase</keyword>
<proteinExistence type="inferred from homology"/>
<keyword evidence="7 9" id="KW-1208">Phospholipid metabolism</keyword>
<comment type="subunit">
    <text evidence="9">Homodimer.</text>
</comment>
<evidence type="ECO:0000256" key="7">
    <source>
        <dbReference type="ARBA" id="ARBA00023264"/>
    </source>
</evidence>
<dbReference type="PANTHER" id="PTHR40029:SF2">
    <property type="entry name" value="HEPTAPRENYLGLYCERYL PHOSPHATE SYNTHASE"/>
    <property type="match status" value="1"/>
</dbReference>
<dbReference type="InterPro" id="IPR038597">
    <property type="entry name" value="GGGP/HepGP_synthase_sf"/>
</dbReference>
<feature type="binding site" evidence="9">
    <location>
        <position position="14"/>
    </location>
    <ligand>
        <name>sn-glycerol 1-phosphate</name>
        <dbReference type="ChEBI" id="CHEBI:57685"/>
    </ligand>
</feature>
<dbReference type="GO" id="GO:0016740">
    <property type="term" value="F:transferase activity"/>
    <property type="evidence" value="ECO:0007669"/>
    <property type="project" value="UniProtKB-KW"/>
</dbReference>
<keyword evidence="5 9" id="KW-0443">Lipid metabolism</keyword>
<keyword evidence="1 9" id="KW-0444">Lipid biosynthesis</keyword>
<comment type="caution">
    <text evidence="9">Lacks conserved residue(s) required for the propagation of feature annotation.</text>
</comment>
<name>A0ABW0LXS4_9BACL</name>
<comment type="caution">
    <text evidence="10">The sequence shown here is derived from an EMBL/GenBank/DDBJ whole genome shotgun (WGS) entry which is preliminary data.</text>
</comment>
<dbReference type="EMBL" id="JBHSMH010000041">
    <property type="protein sequence ID" value="MFC5469787.1"/>
    <property type="molecule type" value="Genomic_DNA"/>
</dbReference>
<feature type="binding site" evidence="9">
    <location>
        <position position="42"/>
    </location>
    <ligand>
        <name>Mg(2+)</name>
        <dbReference type="ChEBI" id="CHEBI:18420"/>
    </ligand>
</feature>
<dbReference type="NCBIfam" id="TIGR01768">
    <property type="entry name" value="GGGP-family"/>
    <property type="match status" value="1"/>
</dbReference>
<keyword evidence="11" id="KW-1185">Reference proteome</keyword>
<comment type="function">
    <text evidence="9">Prenyltransferase that catalyzes in vivo the transfer of the heptaprenyl moiety of heptaprenyl pyrophosphate (HepPP; 35 carbon atoms) to the C3 hydroxyl of sn-glycerol-1-phosphate (G1P), producing heptaprenylglyceryl phosphate (HepGP). This reaction is an ether-bond-formation step in the biosynthesis of archaea-type G1P-based membrane lipids found in Bacillales.</text>
</comment>
<keyword evidence="6 9" id="KW-0594">Phospholipid biosynthesis</keyword>
<evidence type="ECO:0000313" key="10">
    <source>
        <dbReference type="EMBL" id="MFC5469787.1"/>
    </source>
</evidence>
<comment type="pathway">
    <text evidence="9">Membrane lipid metabolism; glycerophospholipid metabolism.</text>
</comment>
<dbReference type="NCBIfam" id="NF003199">
    <property type="entry name" value="PRK04169.1-3"/>
    <property type="match status" value="1"/>
</dbReference>